<evidence type="ECO:0000313" key="1">
    <source>
        <dbReference type="EMBL" id="MPN30407.1"/>
    </source>
</evidence>
<dbReference type="InterPro" id="IPR029055">
    <property type="entry name" value="Ntn_hydrolases_N"/>
</dbReference>
<dbReference type="GO" id="GO:0103068">
    <property type="term" value="F:leukotriene C4 gamma-glutamyl transferase activity"/>
    <property type="evidence" value="ECO:0007669"/>
    <property type="project" value="UniProtKB-EC"/>
</dbReference>
<dbReference type="EC" id="2.3.2.2" evidence="1"/>
<dbReference type="SUPFAM" id="SSF56235">
    <property type="entry name" value="N-terminal nucleophile aminohydrolases (Ntn hydrolases)"/>
    <property type="match status" value="1"/>
</dbReference>
<keyword evidence="1" id="KW-0012">Acyltransferase</keyword>
<dbReference type="Pfam" id="PF01019">
    <property type="entry name" value="G_glu_transpept"/>
    <property type="match status" value="1"/>
</dbReference>
<dbReference type="PANTHER" id="PTHR43881:SF1">
    <property type="entry name" value="GAMMA-GLUTAMYLTRANSPEPTIDASE (AFU_ORTHOLOGUE AFUA_4G13580)"/>
    <property type="match status" value="1"/>
</dbReference>
<dbReference type="AlphaFoldDB" id="A0A645GUH9"/>
<dbReference type="PANTHER" id="PTHR43881">
    <property type="entry name" value="GAMMA-GLUTAMYLTRANSPEPTIDASE (AFU_ORTHOLOGUE AFUA_4G13580)"/>
    <property type="match status" value="1"/>
</dbReference>
<keyword evidence="1" id="KW-0378">Hydrolase</keyword>
<dbReference type="PRINTS" id="PR01210">
    <property type="entry name" value="GGTRANSPTASE"/>
</dbReference>
<dbReference type="Gene3D" id="3.60.20.40">
    <property type="match status" value="1"/>
</dbReference>
<sequence>MQGGTVYLATADDQGNMVSFIQSNYEGFGSAVVIPGTGIALQNRGANFSLDLSHPNRLEPGKRPYHTIIPAFLTKDDHAVGPFGVMGGFNQPQGHVQVVLNTIDGLLDPQAALDAPRWRWLAGKQVLVEHHFPLHIAKALAERGHEIKVSMEPEMFGRGQIIWRNHESGLLIGGTESRTDGAVVAW</sequence>
<accession>A0A645GUH9</accession>
<dbReference type="GO" id="GO:0016787">
    <property type="term" value="F:hydrolase activity"/>
    <property type="evidence" value="ECO:0007669"/>
    <property type="project" value="UniProtKB-KW"/>
</dbReference>
<dbReference type="InterPro" id="IPR052896">
    <property type="entry name" value="GGT-like_enzyme"/>
</dbReference>
<proteinExistence type="predicted"/>
<dbReference type="EMBL" id="VSSQ01081509">
    <property type="protein sequence ID" value="MPN30407.1"/>
    <property type="molecule type" value="Genomic_DNA"/>
</dbReference>
<keyword evidence="1" id="KW-0808">Transferase</keyword>
<dbReference type="InterPro" id="IPR043137">
    <property type="entry name" value="GGT_ssub_C"/>
</dbReference>
<reference evidence="1" key="1">
    <citation type="submission" date="2019-08" db="EMBL/GenBank/DDBJ databases">
        <authorList>
            <person name="Kucharzyk K."/>
            <person name="Murdoch R.W."/>
            <person name="Higgins S."/>
            <person name="Loffler F."/>
        </authorList>
    </citation>
    <scope>NUCLEOTIDE SEQUENCE</scope>
</reference>
<comment type="caution">
    <text evidence="1">The sequence shown here is derived from an EMBL/GenBank/DDBJ whole genome shotgun (WGS) entry which is preliminary data.</text>
</comment>
<name>A0A645GUH9_9ZZZZ</name>
<protein>
    <submittedName>
        <fullName evidence="1">Glutathione hydrolase-like YwrD proenzyme</fullName>
        <ecNumber evidence="1">2.3.2.2</ecNumber>
    </submittedName>
</protein>
<organism evidence="1">
    <name type="scientific">bioreactor metagenome</name>
    <dbReference type="NCBI Taxonomy" id="1076179"/>
    <lineage>
        <taxon>unclassified sequences</taxon>
        <taxon>metagenomes</taxon>
        <taxon>ecological metagenomes</taxon>
    </lineage>
</organism>
<gene>
    <name evidence="1" type="primary">ywrD_12</name>
    <name evidence="1" type="ORF">SDC9_177878</name>
</gene>